<feature type="domain" description="Methylmalonyl-CoA mutase alpha/beta chain catalytic" evidence="2">
    <location>
        <begin position="76"/>
        <end position="578"/>
    </location>
</feature>
<keyword evidence="1" id="KW-0413">Isomerase</keyword>
<dbReference type="InterPro" id="IPR006098">
    <property type="entry name" value="MMCoA_mutase_a_cat"/>
</dbReference>
<dbReference type="SUPFAM" id="SSF51703">
    <property type="entry name" value="Cobalamin (vitamin B12)-dependent enzymes"/>
    <property type="match status" value="1"/>
</dbReference>
<dbReference type="GO" id="GO:0004494">
    <property type="term" value="F:methylmalonyl-CoA mutase activity"/>
    <property type="evidence" value="ECO:0007669"/>
    <property type="project" value="InterPro"/>
</dbReference>
<dbReference type="InterPro" id="IPR016176">
    <property type="entry name" value="Cbl-dep_enz_cat"/>
</dbReference>
<dbReference type="PANTHER" id="PTHR48101:SF1">
    <property type="entry name" value="METHYLMALONYL-COA MUTASE, LARGE SUBUNIT"/>
    <property type="match status" value="1"/>
</dbReference>
<dbReference type="KEGG" id="osu:NT6N_19050"/>
<accession>A0AAT9FLI1</accession>
<organism evidence="3">
    <name type="scientific">Oceaniferula spumae</name>
    <dbReference type="NCBI Taxonomy" id="2979115"/>
    <lineage>
        <taxon>Bacteria</taxon>
        <taxon>Pseudomonadati</taxon>
        <taxon>Verrucomicrobiota</taxon>
        <taxon>Verrucomicrobiia</taxon>
        <taxon>Verrucomicrobiales</taxon>
        <taxon>Verrucomicrobiaceae</taxon>
        <taxon>Oceaniferula</taxon>
    </lineage>
</organism>
<dbReference type="EMBL" id="AP026866">
    <property type="protein sequence ID" value="BDS06865.1"/>
    <property type="molecule type" value="Genomic_DNA"/>
</dbReference>
<name>A0AAT9FLI1_9BACT</name>
<dbReference type="Pfam" id="PF01642">
    <property type="entry name" value="MM_CoA_mutase"/>
    <property type="match status" value="1"/>
</dbReference>
<dbReference type="GO" id="GO:0031419">
    <property type="term" value="F:cobalamin binding"/>
    <property type="evidence" value="ECO:0007669"/>
    <property type="project" value="InterPro"/>
</dbReference>
<protein>
    <recommendedName>
        <fullName evidence="2">Methylmalonyl-CoA mutase alpha/beta chain catalytic domain-containing protein</fullName>
    </recommendedName>
</protein>
<evidence type="ECO:0000259" key="2">
    <source>
        <dbReference type="Pfam" id="PF01642"/>
    </source>
</evidence>
<dbReference type="AlphaFoldDB" id="A0AAT9FLI1"/>
<proteinExistence type="predicted"/>
<evidence type="ECO:0000313" key="3">
    <source>
        <dbReference type="EMBL" id="BDS06865.1"/>
    </source>
</evidence>
<dbReference type="Gene3D" id="3.20.20.240">
    <property type="entry name" value="Methylmalonyl-CoA mutase"/>
    <property type="match status" value="1"/>
</dbReference>
<dbReference type="NCBIfam" id="TIGR00641">
    <property type="entry name" value="acid_CoA_mut_N"/>
    <property type="match status" value="1"/>
</dbReference>
<evidence type="ECO:0000256" key="1">
    <source>
        <dbReference type="ARBA" id="ARBA00023235"/>
    </source>
</evidence>
<gene>
    <name evidence="3" type="ORF">NT6N_19050</name>
</gene>
<sequence>MSTMKEIADSVRRFNEDVEQRVYIARHDDAAAEELMQRWQDIVDQVPSTKTPTGLELPRMALPNLDEAGAVARYLYGEGLPGEYPFLSSAYEEMYLEPQGDDKLPEEPTRLFAGLGLAEDTNARFHFLTKSQRSHRMSTAFDGPTLYGMDSDEPGVLGKIGEGGVAIDTVEDMERLFDGFDLADRDTSVSMTINGPAPTILAMFVAAAKRKSGSDVLGKLRGTVQADILKEVQAQNEVLFPTEASLRFMLDMCEFTVEKMPRWYPVSISGYHISQAGATPVQQAAYTLSNGFCYAQMLCDRGVSVDDFGPRFSFFLDCSLDIEYLALARICRKIWAIGMKEIFSAGDRAQRFKLHTQTSGRSLVAAEFQNNLTRTAIELMMACMNATNSCHSNSADEPFTTPSQEYVRLASHAQSIVLEESGLFRHMMNTLAGSPGMKAVEVAVEKAILAEFDEIDQLGGVLEAMEQRYQRSKIQEAAHRYEKQVADGTRPVIGQNRYIKEDAEWHEPELVRIPHERKQHQVERLGNFKKRNADKAPAALEKLRRVVLDDGNVFAELLETVEVCSLGQITRALQDEVGKFRPMV</sequence>
<dbReference type="InterPro" id="IPR006099">
    <property type="entry name" value="MeMalonylCoA_mutase_a/b_cat"/>
</dbReference>
<reference evidence="3" key="1">
    <citation type="submission" date="2024-07" db="EMBL/GenBank/DDBJ databases">
        <title>Complete genome sequence of Verrucomicrobiaceae bacterium NT6N.</title>
        <authorList>
            <person name="Huang C."/>
            <person name="Takami H."/>
            <person name="Hamasaki K."/>
        </authorList>
    </citation>
    <scope>NUCLEOTIDE SEQUENCE</scope>
    <source>
        <strain evidence="3">NT6N</strain>
    </source>
</reference>
<dbReference type="PANTHER" id="PTHR48101">
    <property type="entry name" value="METHYLMALONYL-COA MUTASE, MITOCHONDRIAL-RELATED"/>
    <property type="match status" value="1"/>
</dbReference>